<protein>
    <submittedName>
        <fullName evidence="2">Phage portal protein</fullName>
    </submittedName>
</protein>
<evidence type="ECO:0000259" key="1">
    <source>
        <dbReference type="PROSITE" id="PS51819"/>
    </source>
</evidence>
<name>A0A6M0ILP5_9BACT</name>
<dbReference type="EMBL" id="JAAGNZ010000002">
    <property type="protein sequence ID" value="NEU68565.1"/>
    <property type="molecule type" value="Genomic_DNA"/>
</dbReference>
<dbReference type="RefSeq" id="WP_164040936.1">
    <property type="nucleotide sequence ID" value="NZ_JAAGNZ010000002.1"/>
</dbReference>
<reference evidence="2 3" key="1">
    <citation type="submission" date="2020-02" db="EMBL/GenBank/DDBJ databases">
        <title>Draft genome sequence of two Spirosoma agri KCTC 52727 and Spirosoma terrae KCTC 52035.</title>
        <authorList>
            <person name="Rojas J."/>
            <person name="Ambika Manirajan B."/>
            <person name="Ratering S."/>
            <person name="Suarez C."/>
            <person name="Schnell S."/>
        </authorList>
    </citation>
    <scope>NUCLEOTIDE SEQUENCE [LARGE SCALE GENOMIC DNA]</scope>
    <source>
        <strain evidence="2 3">KCTC 52727</strain>
    </source>
</reference>
<dbReference type="PANTHER" id="PTHR39175">
    <property type="entry name" value="FAMILY PROTEIN, PUTATIVE (AFU_ORTHOLOGUE AFUA_3G15060)-RELATED"/>
    <property type="match status" value="1"/>
</dbReference>
<evidence type="ECO:0000313" key="2">
    <source>
        <dbReference type="EMBL" id="NEU68565.1"/>
    </source>
</evidence>
<dbReference type="InterPro" id="IPR004360">
    <property type="entry name" value="Glyas_Fos-R_dOase_dom"/>
</dbReference>
<dbReference type="PROSITE" id="PS51819">
    <property type="entry name" value="VOC"/>
    <property type="match status" value="1"/>
</dbReference>
<dbReference type="InterPro" id="IPR029068">
    <property type="entry name" value="Glyas_Bleomycin-R_OHBP_Dase"/>
</dbReference>
<comment type="caution">
    <text evidence="2">The sequence shown here is derived from an EMBL/GenBank/DDBJ whole genome shotgun (WGS) entry which is preliminary data.</text>
</comment>
<organism evidence="2 3">
    <name type="scientific">Spirosoma agri</name>
    <dbReference type="NCBI Taxonomy" id="1987381"/>
    <lineage>
        <taxon>Bacteria</taxon>
        <taxon>Pseudomonadati</taxon>
        <taxon>Bacteroidota</taxon>
        <taxon>Cytophagia</taxon>
        <taxon>Cytophagales</taxon>
        <taxon>Cytophagaceae</taxon>
        <taxon>Spirosoma</taxon>
    </lineage>
</organism>
<keyword evidence="3" id="KW-1185">Reference proteome</keyword>
<dbReference type="InterPro" id="IPR037523">
    <property type="entry name" value="VOC_core"/>
</dbReference>
<dbReference type="Pfam" id="PF00903">
    <property type="entry name" value="Glyoxalase"/>
    <property type="match status" value="1"/>
</dbReference>
<accession>A0A6M0ILP5</accession>
<gene>
    <name evidence="2" type="ORF">GK091_16870</name>
</gene>
<dbReference type="SUPFAM" id="SSF54593">
    <property type="entry name" value="Glyoxalase/Bleomycin resistance protein/Dihydroxybiphenyl dioxygenase"/>
    <property type="match status" value="1"/>
</dbReference>
<proteinExistence type="predicted"/>
<dbReference type="PANTHER" id="PTHR39175:SF1">
    <property type="entry name" value="FAMILY PROTEIN, PUTATIVE (AFU_ORTHOLOGUE AFUA_3G15060)-RELATED"/>
    <property type="match status" value="1"/>
</dbReference>
<sequence length="119" mass="13961">MIQFRRLDHILVSIPEGETATAREFYTRVLGLTEIPGNHPGGAIWFEIADIQLHLREEAGERQRSKRHPAFEVSQLEQAKQELEQQHISIEYSSEIDGRQRFFIRDPFGNRIEFLEFLP</sequence>
<dbReference type="Proteomes" id="UP000477386">
    <property type="component" value="Unassembled WGS sequence"/>
</dbReference>
<feature type="domain" description="VOC" evidence="1">
    <location>
        <begin position="6"/>
        <end position="117"/>
    </location>
</feature>
<evidence type="ECO:0000313" key="3">
    <source>
        <dbReference type="Proteomes" id="UP000477386"/>
    </source>
</evidence>
<dbReference type="AlphaFoldDB" id="A0A6M0ILP5"/>
<dbReference type="Gene3D" id="3.10.180.10">
    <property type="entry name" value="2,3-Dihydroxybiphenyl 1,2-Dioxygenase, domain 1"/>
    <property type="match status" value="1"/>
</dbReference>